<keyword evidence="2" id="KW-1185">Reference proteome</keyword>
<dbReference type="HOGENOM" id="CLU_132746_0_0_1"/>
<gene>
    <name evidence="1" type="ORF">A1O1_07197</name>
</gene>
<accession>W9YMS6</accession>
<protein>
    <submittedName>
        <fullName evidence="1">Uncharacterized protein</fullName>
    </submittedName>
</protein>
<dbReference type="OrthoDB" id="5316097at2759"/>
<reference evidence="1 2" key="1">
    <citation type="submission" date="2013-03" db="EMBL/GenBank/DDBJ databases">
        <title>The Genome Sequence of Capronia coronata CBS 617.96.</title>
        <authorList>
            <consortium name="The Broad Institute Genomics Platform"/>
            <person name="Cuomo C."/>
            <person name="de Hoog S."/>
            <person name="Gorbushina A."/>
            <person name="Walker B."/>
            <person name="Young S.K."/>
            <person name="Zeng Q."/>
            <person name="Gargeya S."/>
            <person name="Fitzgerald M."/>
            <person name="Haas B."/>
            <person name="Abouelleil A."/>
            <person name="Allen A.W."/>
            <person name="Alvarado L."/>
            <person name="Arachchi H.M."/>
            <person name="Berlin A.M."/>
            <person name="Chapman S.B."/>
            <person name="Gainer-Dewar J."/>
            <person name="Goldberg J."/>
            <person name="Griggs A."/>
            <person name="Gujja S."/>
            <person name="Hansen M."/>
            <person name="Howarth C."/>
            <person name="Imamovic A."/>
            <person name="Ireland A."/>
            <person name="Larimer J."/>
            <person name="McCowan C."/>
            <person name="Murphy C."/>
            <person name="Pearson M."/>
            <person name="Poon T.W."/>
            <person name="Priest M."/>
            <person name="Roberts A."/>
            <person name="Saif S."/>
            <person name="Shea T."/>
            <person name="Sisk P."/>
            <person name="Sykes S."/>
            <person name="Wortman J."/>
            <person name="Nusbaum C."/>
            <person name="Birren B."/>
        </authorList>
    </citation>
    <scope>NUCLEOTIDE SEQUENCE [LARGE SCALE GENOMIC DNA]</scope>
    <source>
        <strain evidence="1 2">CBS 617.96</strain>
    </source>
</reference>
<dbReference type="GeneID" id="19162059"/>
<organism evidence="1 2">
    <name type="scientific">Capronia coronata CBS 617.96</name>
    <dbReference type="NCBI Taxonomy" id="1182541"/>
    <lineage>
        <taxon>Eukaryota</taxon>
        <taxon>Fungi</taxon>
        <taxon>Dikarya</taxon>
        <taxon>Ascomycota</taxon>
        <taxon>Pezizomycotina</taxon>
        <taxon>Eurotiomycetes</taxon>
        <taxon>Chaetothyriomycetidae</taxon>
        <taxon>Chaetothyriales</taxon>
        <taxon>Herpotrichiellaceae</taxon>
        <taxon>Capronia</taxon>
    </lineage>
</organism>
<evidence type="ECO:0000313" key="2">
    <source>
        <dbReference type="Proteomes" id="UP000019484"/>
    </source>
</evidence>
<dbReference type="Proteomes" id="UP000019484">
    <property type="component" value="Unassembled WGS sequence"/>
</dbReference>
<sequence length="169" mass="18044">MSSLRFLSPFLPALTALIGLGGFIVGIYSFTAPISAAQIYGVQLPANTATRSFPSKKSDEPAAVDRNNSQHVAYIYAHGIRNFAIGLAIMGLTAYWQCQTSLAAQSTAQRCLGIVIMAGSLTPVVDAVVVWQAAQKDKAVDMETGRKAARLHALRSLAWLATGLWCLFG</sequence>
<comment type="caution">
    <text evidence="1">The sequence shown here is derived from an EMBL/GenBank/DDBJ whole genome shotgun (WGS) entry which is preliminary data.</text>
</comment>
<proteinExistence type="predicted"/>
<dbReference type="InterPro" id="IPR025363">
    <property type="entry name" value="DUF4267"/>
</dbReference>
<dbReference type="RefSeq" id="XP_007726260.1">
    <property type="nucleotide sequence ID" value="XM_007728070.1"/>
</dbReference>
<dbReference type="EMBL" id="AMWN01000006">
    <property type="protein sequence ID" value="EXJ83574.1"/>
    <property type="molecule type" value="Genomic_DNA"/>
</dbReference>
<dbReference type="Pfam" id="PF14087">
    <property type="entry name" value="DUF4267"/>
    <property type="match status" value="1"/>
</dbReference>
<name>W9YMS6_9EURO</name>
<evidence type="ECO:0000313" key="1">
    <source>
        <dbReference type="EMBL" id="EXJ83574.1"/>
    </source>
</evidence>
<dbReference type="AlphaFoldDB" id="W9YMS6"/>